<accession>A0A382ZYW7</accession>
<evidence type="ECO:0000256" key="1">
    <source>
        <dbReference type="SAM" id="Phobius"/>
    </source>
</evidence>
<dbReference type="AlphaFoldDB" id="A0A382ZYW7"/>
<name>A0A382ZYW7_9ZZZZ</name>
<feature type="non-terminal residue" evidence="2">
    <location>
        <position position="47"/>
    </location>
</feature>
<proteinExistence type="predicted"/>
<protein>
    <submittedName>
        <fullName evidence="2">Uncharacterized protein</fullName>
    </submittedName>
</protein>
<dbReference type="EMBL" id="UINC01187774">
    <property type="protein sequence ID" value="SVE00674.1"/>
    <property type="molecule type" value="Genomic_DNA"/>
</dbReference>
<feature type="transmembrane region" description="Helical" evidence="1">
    <location>
        <begin position="17"/>
        <end position="42"/>
    </location>
</feature>
<feature type="non-terminal residue" evidence="2">
    <location>
        <position position="1"/>
    </location>
</feature>
<gene>
    <name evidence="2" type="ORF">METZ01_LOCUS453528</name>
</gene>
<keyword evidence="1" id="KW-0472">Membrane</keyword>
<reference evidence="2" key="1">
    <citation type="submission" date="2018-05" db="EMBL/GenBank/DDBJ databases">
        <authorList>
            <person name="Lanie J.A."/>
            <person name="Ng W.-L."/>
            <person name="Kazmierczak K.M."/>
            <person name="Andrzejewski T.M."/>
            <person name="Davidsen T.M."/>
            <person name="Wayne K.J."/>
            <person name="Tettelin H."/>
            <person name="Glass J.I."/>
            <person name="Rusch D."/>
            <person name="Podicherti R."/>
            <person name="Tsui H.-C.T."/>
            <person name="Winkler M.E."/>
        </authorList>
    </citation>
    <scope>NUCLEOTIDE SEQUENCE</scope>
</reference>
<organism evidence="2">
    <name type="scientific">marine metagenome</name>
    <dbReference type="NCBI Taxonomy" id="408172"/>
    <lineage>
        <taxon>unclassified sequences</taxon>
        <taxon>metagenomes</taxon>
        <taxon>ecological metagenomes</taxon>
    </lineage>
</organism>
<evidence type="ECO:0000313" key="2">
    <source>
        <dbReference type="EMBL" id="SVE00674.1"/>
    </source>
</evidence>
<sequence length="47" mass="5453">FVISTVVVILQYQITTFVMNIVLIVLRIKVIRFIIILFFGVIKNVKS</sequence>
<keyword evidence="1" id="KW-1133">Transmembrane helix</keyword>
<keyword evidence="1" id="KW-0812">Transmembrane</keyword>